<dbReference type="RefSeq" id="WP_253525375.1">
    <property type="nucleotide sequence ID" value="NZ_JAMZEL010000001.1"/>
</dbReference>
<name>A0ABT1FJE2_9BACT</name>
<dbReference type="Pfam" id="PF04371">
    <property type="entry name" value="PAD_porph"/>
    <property type="match status" value="1"/>
</dbReference>
<protein>
    <submittedName>
        <fullName evidence="3">Agmatine deiminase family protein</fullName>
    </submittedName>
</protein>
<accession>A0ABT1FJE2</accession>
<keyword evidence="4" id="KW-1185">Reference proteome</keyword>
<dbReference type="PANTHER" id="PTHR31377:SF0">
    <property type="entry name" value="AGMATINE DEIMINASE-RELATED"/>
    <property type="match status" value="1"/>
</dbReference>
<dbReference type="PROSITE" id="PS51257">
    <property type="entry name" value="PROKAR_LIPOPROTEIN"/>
    <property type="match status" value="1"/>
</dbReference>
<dbReference type="Proteomes" id="UP001204772">
    <property type="component" value="Unassembled WGS sequence"/>
</dbReference>
<feature type="signal peptide" evidence="2">
    <location>
        <begin position="1"/>
        <end position="21"/>
    </location>
</feature>
<evidence type="ECO:0000256" key="1">
    <source>
        <dbReference type="ARBA" id="ARBA00022801"/>
    </source>
</evidence>
<dbReference type="Gene3D" id="3.75.10.10">
    <property type="entry name" value="L-arginine/glycine Amidinotransferase, Chain A"/>
    <property type="match status" value="1"/>
</dbReference>
<feature type="chain" id="PRO_5045641688" evidence="2">
    <location>
        <begin position="22"/>
        <end position="501"/>
    </location>
</feature>
<sequence length="501" mass="56750">MMKSQSILLLFLCLWSACTSQQSNHPSSLVDNYYTQANTNRTAAEWEPAKGTMVVWPLCVPYKLVVELAKDNHLYTLVANDSSKIEAQKCYDKWGIAAANNTFVQAPQGIDAWWTRDWGPSAIFTPDGTMKLGDGKYIFATPNTKIGCNDSLEFIYKDQENRIIKTETDDNATLPLAKGLNIGVLDLPFITTGGNVLTDGLGTAFSSCILLNENKFYGVSKDNFFRLNKELAGFGKYHILPNFEKRGIQHLDCLMKLLDEERILVAQPPTDHELYAIYENIVENELKKLKSVYGRPYQIIRIKTGRYDKEQLAAYTNSIIVNKTIYVPLFQIKEDSAALQTWQKAMPGYTIKGFTFALKDEPVVSKAMQEHYKSGYGWNFGDALHCRTRAVWDSQMLYLTVKRLPVQVARNEPLTVYATIIDYSKKGLETQAQRLYWRVKGEQNWKEEALKPTDIDTHFAATIPANASNKTIEYYISAASKSGKTETMPRTAPIGFYTVER</sequence>
<dbReference type="PANTHER" id="PTHR31377">
    <property type="entry name" value="AGMATINE DEIMINASE-RELATED"/>
    <property type="match status" value="1"/>
</dbReference>
<evidence type="ECO:0000313" key="4">
    <source>
        <dbReference type="Proteomes" id="UP001204772"/>
    </source>
</evidence>
<gene>
    <name evidence="3" type="ORF">NCI00_04330</name>
</gene>
<keyword evidence="1" id="KW-0378">Hydrolase</keyword>
<keyword evidence="2" id="KW-0732">Signal</keyword>
<proteinExistence type="predicted"/>
<dbReference type="InterPro" id="IPR007466">
    <property type="entry name" value="Peptidyl-Arg-deiminase_porph"/>
</dbReference>
<evidence type="ECO:0000256" key="2">
    <source>
        <dbReference type="SAM" id="SignalP"/>
    </source>
</evidence>
<evidence type="ECO:0000313" key="3">
    <source>
        <dbReference type="EMBL" id="MCP1381635.1"/>
    </source>
</evidence>
<organism evidence="3 4">
    <name type="scientific">Runella salmonicolor</name>
    <dbReference type="NCBI Taxonomy" id="2950278"/>
    <lineage>
        <taxon>Bacteria</taxon>
        <taxon>Pseudomonadati</taxon>
        <taxon>Bacteroidota</taxon>
        <taxon>Cytophagia</taxon>
        <taxon>Cytophagales</taxon>
        <taxon>Spirosomataceae</taxon>
        <taxon>Runella</taxon>
    </lineage>
</organism>
<dbReference type="SUPFAM" id="SSF55909">
    <property type="entry name" value="Pentein"/>
    <property type="match status" value="1"/>
</dbReference>
<dbReference type="EMBL" id="JAMZEL010000001">
    <property type="protein sequence ID" value="MCP1381635.1"/>
    <property type="molecule type" value="Genomic_DNA"/>
</dbReference>
<reference evidence="3 4" key="1">
    <citation type="submission" date="2022-06" db="EMBL/GenBank/DDBJ databases">
        <title>Runella sp. S5 genome sequencing.</title>
        <authorList>
            <person name="Park S."/>
        </authorList>
    </citation>
    <scope>NUCLEOTIDE SEQUENCE [LARGE SCALE GENOMIC DNA]</scope>
    <source>
        <strain evidence="3 4">S5</strain>
    </source>
</reference>
<comment type="caution">
    <text evidence="3">The sequence shown here is derived from an EMBL/GenBank/DDBJ whole genome shotgun (WGS) entry which is preliminary data.</text>
</comment>